<dbReference type="EMBL" id="CM039432">
    <property type="protein sequence ID" value="KAI4333045.1"/>
    <property type="molecule type" value="Genomic_DNA"/>
</dbReference>
<reference evidence="1 2" key="1">
    <citation type="journal article" date="2022" name="DNA Res.">
        <title>Chromosomal-level genome assembly of the orchid tree Bauhinia variegata (Leguminosae; Cercidoideae) supports the allotetraploid origin hypothesis of Bauhinia.</title>
        <authorList>
            <person name="Zhong Y."/>
            <person name="Chen Y."/>
            <person name="Zheng D."/>
            <person name="Pang J."/>
            <person name="Liu Y."/>
            <person name="Luo S."/>
            <person name="Meng S."/>
            <person name="Qian L."/>
            <person name="Wei D."/>
            <person name="Dai S."/>
            <person name="Zhou R."/>
        </authorList>
    </citation>
    <scope>NUCLEOTIDE SEQUENCE [LARGE SCALE GENOMIC DNA]</scope>
    <source>
        <strain evidence="1">BV-YZ2020</strain>
    </source>
</reference>
<dbReference type="Proteomes" id="UP000828941">
    <property type="component" value="Chromosome 7"/>
</dbReference>
<evidence type="ECO:0000313" key="2">
    <source>
        <dbReference type="Proteomes" id="UP000828941"/>
    </source>
</evidence>
<sequence length="914" mass="101064">MSLLPCFLLFLHILWLASLAFGADTVSNTLSKDEVQALKDMAKTLGKNDWDFAVDPFSESYSWVTPVTALGNENSVTCDCFFINGTNPICHVISIVLRGQNLQGTLPRDLFRLPYLQEFDVNRNYLNGSIPKEWGSTKLVNISLIGNRITGPIPMELGNISTLRSLVLEFNQLFGSLPKELGNLVQLQRLLLTSNNFTGEIPTTFAKLTALMDFRIGDNQFSGTIPNFTQNWTNLTKLVIQGSGLSGPIPSGISLLTQLHDLRISDLNGPDSTFPQLMNVTMLKTLILRSCNIYGTLPEYLGTMTNLKVLDLSFNKLRGSIPSSYALLRKVDYIYLTGNFLSGSVPDWTQVSGAVDLSYNNFSIRNPDQGCQRGGVNLFASSSPVNDLGTVSCLRSHANCPTTYNSLHINCGGKQVITANGDTYDADIDSGGPARFQMGGENWAYSNTGHFMDIAQADYYTWSIQSWFAMDFVELYTNARASPNSLTYYGFCLANGIYKVKLHFAEIMFDDDETYNSLGRRIFDVYIQRNLVVKDFNIVEEAGGVGKVIVREFMAVVNNSNLEIHFRWSGKGTTGIPFRSVYGPLISAISVESDENGNRNISAGALVGIVAAGVIIIILVFAILWWRGCRKQKSSLARELKQLDLQTGFFSLRQIKAATNNFDITNKIGEGGFGPVYKGIMSNGTIIAVKQLSSKSRQGNREFLNEIGMISALQHPCLVKLYGCSAEGDQLLLIYEYMENNSLASALFGREECQIKLDWPTSPKDQCIYLLDWAHLLKEKGNLMELVDERILGSDFNGEEAMVMIKVALLCTNATATLRPTMSSVVSMLEGSIPVPDLDADSSEVLDEKNLEAIRLYHQLMKENKESEIQEQLASTDGAWSASSSPAADLYPLHLDSANWDKRNKTITATCSFP</sequence>
<organism evidence="1 2">
    <name type="scientific">Bauhinia variegata</name>
    <name type="common">Purple orchid tree</name>
    <name type="synonym">Phanera variegata</name>
    <dbReference type="NCBI Taxonomy" id="167791"/>
    <lineage>
        <taxon>Eukaryota</taxon>
        <taxon>Viridiplantae</taxon>
        <taxon>Streptophyta</taxon>
        <taxon>Embryophyta</taxon>
        <taxon>Tracheophyta</taxon>
        <taxon>Spermatophyta</taxon>
        <taxon>Magnoliopsida</taxon>
        <taxon>eudicotyledons</taxon>
        <taxon>Gunneridae</taxon>
        <taxon>Pentapetalae</taxon>
        <taxon>rosids</taxon>
        <taxon>fabids</taxon>
        <taxon>Fabales</taxon>
        <taxon>Fabaceae</taxon>
        <taxon>Cercidoideae</taxon>
        <taxon>Cercideae</taxon>
        <taxon>Bauhiniinae</taxon>
        <taxon>Bauhinia</taxon>
    </lineage>
</organism>
<protein>
    <submittedName>
        <fullName evidence="1">Uncharacterized protein</fullName>
    </submittedName>
</protein>
<gene>
    <name evidence="1" type="ORF">L6164_017900</name>
</gene>
<name>A0ACB9NA51_BAUVA</name>
<accession>A0ACB9NA51</accession>
<keyword evidence="2" id="KW-1185">Reference proteome</keyword>
<evidence type="ECO:0000313" key="1">
    <source>
        <dbReference type="EMBL" id="KAI4333045.1"/>
    </source>
</evidence>
<comment type="caution">
    <text evidence="1">The sequence shown here is derived from an EMBL/GenBank/DDBJ whole genome shotgun (WGS) entry which is preliminary data.</text>
</comment>
<proteinExistence type="predicted"/>